<proteinExistence type="predicted"/>
<dbReference type="Pfam" id="PF01136">
    <property type="entry name" value="Peptidase_U32"/>
    <property type="match status" value="2"/>
</dbReference>
<evidence type="ECO:0000313" key="3">
    <source>
        <dbReference type="Proteomes" id="UP000440004"/>
    </source>
</evidence>
<protein>
    <recommendedName>
        <fullName evidence="1">Peptidase U32 collagenase domain-containing protein</fullName>
    </recommendedName>
</protein>
<dbReference type="PANTHER" id="PTHR30217:SF10">
    <property type="entry name" value="23S RRNA 5-HYDROXYCYTIDINE C2501 SYNTHASE"/>
    <property type="match status" value="1"/>
</dbReference>
<comment type="caution">
    <text evidence="2">The sequence shown here is derived from an EMBL/GenBank/DDBJ whole genome shotgun (WGS) entry which is preliminary data.</text>
</comment>
<keyword evidence="3" id="KW-1185">Reference proteome</keyword>
<sequence>MKIPELLAPVGHMEALKAAVFAGADAVYLGGKEFNARMNADNFSREELIEAVKYCHIFEVNIYITINILLKDKEIKQVIDYIYFLYDIGVDALIIQDLGLFFLLNKIFKELPIHSSTQMFVHSLYGVKLLEELGFERIVLARELTANEVKYIVDHTNKEIKIFNHGAMCLCYSGQCLMSSMIGGRSGNRGCCAQPCRKTYELWSENNQIDKGHLLSPKDLNTLDRVSSLINTGAHSLKIEGRKKSAEYVYTVVSAYRKLIDASYIGDKVSLSARELLDVEQVFNRKFTSGYLFTEKLTQEELIIKDNPRKRGVLVGEVISIKGNMSCIKLTNHITLGDGLLVLGKNTEYGETLNELYDEYGKEIEHGSTGEKVIVSLRKSVHNGDKVYKTSDSTITSNLKELLNKEFPRIIPIKMNVSLRIGEVIKAQAQWKENRFEFSGTKIVEKAKNKPLEIKRIQDQFSKLGNTPFKLSEISVELDENAIVSISELNEVRRALIEKITDKIIKVDRPIIEVKNISQALEIKPIIKSVLKNKLVVNTSRIDLLPYIAGSNADEIIFGGDIEFDIILYAKAVEICKKHNKSIMLSFPSVTRNKYIENLLKYIKQIKCIEPNGVLIGNYEILSIFRKTGLRLESDYKFNAFNRFALLQLEELGFESAYLPLELNQNEINIIVKNRNIDIGLCVHGNTELMVTEYSLLKEPGKIGYLKDKLEFQFPVYTDFMNRTHIYNGKKLSLYDEIDKIENVSKYRIDITTEEVDEVLYTIEGYSDRLRANYKNYEGLTTKNSNITKGHYKRGVL</sequence>
<dbReference type="AlphaFoldDB" id="A0A6A7KBE0"/>
<dbReference type="PANTHER" id="PTHR30217">
    <property type="entry name" value="PEPTIDASE U32 FAMILY"/>
    <property type="match status" value="1"/>
</dbReference>
<accession>A0A6A7KBE0</accession>
<name>A0A6A7KBE0_9FIRM</name>
<dbReference type="Pfam" id="PF12392">
    <property type="entry name" value="DUF3656"/>
    <property type="match status" value="1"/>
</dbReference>
<reference evidence="2 3" key="1">
    <citation type="submission" date="2019-10" db="EMBL/GenBank/DDBJ databases">
        <title>Alkalibaculum tamaniensis sp.nov., a new alkaliphilic acetogen, isolated on methoxylated aromatics from a mud volcano.</title>
        <authorList>
            <person name="Khomyakova M.A."/>
            <person name="Merkel A.Y."/>
            <person name="Bonch-Osmolovskaya E.A."/>
            <person name="Slobodkin A.I."/>
        </authorList>
    </citation>
    <scope>NUCLEOTIDE SEQUENCE [LARGE SCALE GENOMIC DNA]</scope>
    <source>
        <strain evidence="2 3">M08DMB</strain>
    </source>
</reference>
<dbReference type="InterPro" id="IPR051454">
    <property type="entry name" value="RNA/ubiquinone_mod_enzymes"/>
</dbReference>
<organism evidence="2 3">
    <name type="scientific">Alkalibaculum sporogenes</name>
    <dbReference type="NCBI Taxonomy" id="2655001"/>
    <lineage>
        <taxon>Bacteria</taxon>
        <taxon>Bacillati</taxon>
        <taxon>Bacillota</taxon>
        <taxon>Clostridia</taxon>
        <taxon>Eubacteriales</taxon>
        <taxon>Eubacteriaceae</taxon>
        <taxon>Alkalibaculum</taxon>
    </lineage>
</organism>
<gene>
    <name evidence="2" type="ORF">GC105_11035</name>
</gene>
<evidence type="ECO:0000313" key="2">
    <source>
        <dbReference type="EMBL" id="MPW26323.1"/>
    </source>
</evidence>
<evidence type="ECO:0000259" key="1">
    <source>
        <dbReference type="Pfam" id="PF12392"/>
    </source>
</evidence>
<dbReference type="InterPro" id="IPR020988">
    <property type="entry name" value="Pept_U32_collagenase"/>
</dbReference>
<dbReference type="EMBL" id="WHNX01000016">
    <property type="protein sequence ID" value="MPW26323.1"/>
    <property type="molecule type" value="Genomic_DNA"/>
</dbReference>
<feature type="domain" description="Peptidase U32 collagenase" evidence="1">
    <location>
        <begin position="387"/>
        <end position="504"/>
    </location>
</feature>
<dbReference type="RefSeq" id="WP_152804719.1">
    <property type="nucleotide sequence ID" value="NZ_WHNX01000016.1"/>
</dbReference>
<dbReference type="InterPro" id="IPR001539">
    <property type="entry name" value="Peptidase_U32"/>
</dbReference>
<dbReference type="Proteomes" id="UP000440004">
    <property type="component" value="Unassembled WGS sequence"/>
</dbReference>